<evidence type="ECO:0000313" key="2">
    <source>
        <dbReference type="Proteomes" id="UP000593765"/>
    </source>
</evidence>
<keyword evidence="2" id="KW-1185">Reference proteome</keyword>
<dbReference type="Proteomes" id="UP000593765">
    <property type="component" value="Chromosome"/>
</dbReference>
<accession>A0A7M2WQA4</accession>
<dbReference type="EMBL" id="CP063458">
    <property type="protein sequence ID" value="QOV87668.1"/>
    <property type="molecule type" value="Genomic_DNA"/>
</dbReference>
<dbReference type="AlphaFoldDB" id="A0A7M2WQA4"/>
<name>A0A7M2WQA4_9BACT</name>
<dbReference type="PROSITE" id="PS51257">
    <property type="entry name" value="PROKAR_LIPOPROTEIN"/>
    <property type="match status" value="1"/>
</dbReference>
<dbReference type="KEGG" id="hbs:IPV69_15390"/>
<evidence type="ECO:0000313" key="1">
    <source>
        <dbReference type="EMBL" id="QOV87668.1"/>
    </source>
</evidence>
<protein>
    <submittedName>
        <fullName evidence="1">Uncharacterized protein</fullName>
    </submittedName>
</protein>
<sequence length="122" mass="13478">MIDEKAPIPKVFIPPAGTQACLIINGTDVGRIVVKGWESSWAFGTFTPLAAFSEYAPLFGVWSLLMHDDEHAPLHETASAALAEAERKMDALHAEVHFPDRDLRVPVGQLNIDGELIEWKML</sequence>
<reference evidence="1 2" key="1">
    <citation type="submission" date="2020-10" db="EMBL/GenBank/DDBJ databases">
        <title>Wide distribution of Phycisphaera-like planctomycetes from WD2101 soil group in peatlands and genome analysis of the first cultivated representative.</title>
        <authorList>
            <person name="Dedysh S.N."/>
            <person name="Beletsky A.V."/>
            <person name="Ivanova A."/>
            <person name="Kulichevskaya I.S."/>
            <person name="Suzina N.E."/>
            <person name="Philippov D.A."/>
            <person name="Rakitin A.L."/>
            <person name="Mardanov A.V."/>
            <person name="Ravin N.V."/>
        </authorList>
    </citation>
    <scope>NUCLEOTIDE SEQUENCE [LARGE SCALE GENOMIC DNA]</scope>
    <source>
        <strain evidence="1 2">M1803</strain>
    </source>
</reference>
<organism evidence="1 2">
    <name type="scientific">Humisphaera borealis</name>
    <dbReference type="NCBI Taxonomy" id="2807512"/>
    <lineage>
        <taxon>Bacteria</taxon>
        <taxon>Pseudomonadati</taxon>
        <taxon>Planctomycetota</taxon>
        <taxon>Phycisphaerae</taxon>
        <taxon>Tepidisphaerales</taxon>
        <taxon>Tepidisphaeraceae</taxon>
        <taxon>Humisphaera</taxon>
    </lineage>
</organism>
<dbReference type="RefSeq" id="WP_206290578.1">
    <property type="nucleotide sequence ID" value="NZ_CP063458.1"/>
</dbReference>
<proteinExistence type="predicted"/>
<gene>
    <name evidence="1" type="ORF">IPV69_15390</name>
</gene>